<feature type="compositionally biased region" description="Polar residues" evidence="1">
    <location>
        <begin position="163"/>
        <end position="183"/>
    </location>
</feature>
<sequence>MAKPQSIVRRCRRKVRNRDPKVQPEKESEKDTALDNGYDAHPGQKRMRRYYSEERRQDRQEELNFAMQPEPTASTSRPKRALHPADFETVGARSWSNIEDACPRHFRPMSVPRITFSKSRSARPRHMHCEWPQSQSVVRSQGDQIAALSPQSVPQGDQRVPLSPQQAPQGDQIVPLSSQSVPQDDQRVPLSPQSVPQGDQIVHLSPQSVPQGDQRVPLSPQSVPQGDQRVPLSPQSVPR</sequence>
<name>A0AAV4WMW7_9ARAC</name>
<evidence type="ECO:0000313" key="2">
    <source>
        <dbReference type="EMBL" id="GIY83942.1"/>
    </source>
</evidence>
<evidence type="ECO:0000313" key="3">
    <source>
        <dbReference type="Proteomes" id="UP001054837"/>
    </source>
</evidence>
<comment type="caution">
    <text evidence="2">The sequence shown here is derived from an EMBL/GenBank/DDBJ whole genome shotgun (WGS) entry which is preliminary data.</text>
</comment>
<accession>A0AAV4WMW7</accession>
<dbReference type="EMBL" id="BPLQ01014873">
    <property type="protein sequence ID" value="GIY83942.1"/>
    <property type="molecule type" value="Genomic_DNA"/>
</dbReference>
<keyword evidence="3" id="KW-1185">Reference proteome</keyword>
<feature type="region of interest" description="Disordered" evidence="1">
    <location>
        <begin position="118"/>
        <end position="239"/>
    </location>
</feature>
<gene>
    <name evidence="2" type="ORF">CDAR_176011</name>
</gene>
<evidence type="ECO:0000256" key="1">
    <source>
        <dbReference type="SAM" id="MobiDB-lite"/>
    </source>
</evidence>
<dbReference type="Proteomes" id="UP001054837">
    <property type="component" value="Unassembled WGS sequence"/>
</dbReference>
<reference evidence="2 3" key="1">
    <citation type="submission" date="2021-06" db="EMBL/GenBank/DDBJ databases">
        <title>Caerostris darwini draft genome.</title>
        <authorList>
            <person name="Kono N."/>
            <person name="Arakawa K."/>
        </authorList>
    </citation>
    <scope>NUCLEOTIDE SEQUENCE [LARGE SCALE GENOMIC DNA]</scope>
</reference>
<dbReference type="AlphaFoldDB" id="A0AAV4WMW7"/>
<feature type="compositionally biased region" description="Polar residues" evidence="1">
    <location>
        <begin position="132"/>
        <end position="155"/>
    </location>
</feature>
<feature type="compositionally biased region" description="Basic and acidic residues" evidence="1">
    <location>
        <begin position="50"/>
        <end position="62"/>
    </location>
</feature>
<feature type="compositionally biased region" description="Basic and acidic residues" evidence="1">
    <location>
        <begin position="17"/>
        <end position="33"/>
    </location>
</feature>
<organism evidence="2 3">
    <name type="scientific">Caerostris darwini</name>
    <dbReference type="NCBI Taxonomy" id="1538125"/>
    <lineage>
        <taxon>Eukaryota</taxon>
        <taxon>Metazoa</taxon>
        <taxon>Ecdysozoa</taxon>
        <taxon>Arthropoda</taxon>
        <taxon>Chelicerata</taxon>
        <taxon>Arachnida</taxon>
        <taxon>Araneae</taxon>
        <taxon>Araneomorphae</taxon>
        <taxon>Entelegynae</taxon>
        <taxon>Araneoidea</taxon>
        <taxon>Araneidae</taxon>
        <taxon>Caerostris</taxon>
    </lineage>
</organism>
<proteinExistence type="predicted"/>
<feature type="region of interest" description="Disordered" evidence="1">
    <location>
        <begin position="1"/>
        <end position="86"/>
    </location>
</feature>
<protein>
    <submittedName>
        <fullName evidence="2">Uncharacterized protein</fullName>
    </submittedName>
</protein>